<dbReference type="GO" id="GO:0022900">
    <property type="term" value="P:electron transport chain"/>
    <property type="evidence" value="ECO:0007669"/>
    <property type="project" value="InterPro"/>
</dbReference>
<feature type="transmembrane region" description="Helical" evidence="13">
    <location>
        <begin position="64"/>
        <end position="82"/>
    </location>
</feature>
<dbReference type="Gene3D" id="1.10.287.70">
    <property type="match status" value="1"/>
</dbReference>
<reference evidence="15" key="1">
    <citation type="submission" date="2018-12" db="EMBL/GenBank/DDBJ databases">
        <title>Tengunoibacter tsumagoiensis gen. nov., sp. nov., Dictyobacter kobayashii sp. nov., D. alpinus sp. nov., and D. joshuensis sp. nov. and description of Dictyobacteraceae fam. nov. within the order Ktedonobacterales isolated from Tengu-no-mugimeshi.</title>
        <authorList>
            <person name="Wang C.M."/>
            <person name="Zheng Y."/>
            <person name="Sakai Y."/>
            <person name="Toyoda A."/>
            <person name="Minakuchi Y."/>
            <person name="Abe K."/>
            <person name="Yokota A."/>
            <person name="Yabe S."/>
        </authorList>
    </citation>
    <scope>NUCLEOTIDE SEQUENCE [LARGE SCALE GENOMIC DNA]</scope>
    <source>
        <strain evidence="15">Uno3</strain>
    </source>
</reference>
<evidence type="ECO:0000313" key="14">
    <source>
        <dbReference type="EMBL" id="GCE12681.1"/>
    </source>
</evidence>
<comment type="caution">
    <text evidence="14">The sequence shown here is derived from an EMBL/GenBank/DDBJ whole genome shotgun (WGS) entry which is preliminary data.</text>
</comment>
<keyword evidence="7 13" id="KW-1133">Transmembrane helix</keyword>
<evidence type="ECO:0000256" key="13">
    <source>
        <dbReference type="SAM" id="Phobius"/>
    </source>
</evidence>
<sequence length="259" mass="28325">MDSSLHRAGLVLDDQSLDTAHEEAEVAEEEHHIHLPSPSLWPLLLSVAILVTVVGLLFIPDSPWLVVVAAPFILIGILGWALEDPMAAPAEQVIPTLARAGAYSKYQIGQDVLGSDGELLGTVGARFNRYVLVDRGQLVKPYYVPVSVIKDELKNNALCLTVTENDLFNQYADKLPVDLYDNTPEPEVPQITGVPMFANGPLSPAETGHYNYGPNFPGINTDAAGSYRPEEVRPAPQKYIGDRRKTYLDSKRIPSRAVS</sequence>
<evidence type="ECO:0000256" key="11">
    <source>
        <dbReference type="ARBA" id="ARBA00047816"/>
    </source>
</evidence>
<protein>
    <recommendedName>
        <fullName evidence="4">cytochrome-c oxidase</fullName>
        <ecNumber evidence="4">7.1.1.9</ecNumber>
    </recommendedName>
    <alternativeName>
        <fullName evidence="10">Cytochrome aa3 subunit 4</fullName>
    </alternativeName>
    <alternativeName>
        <fullName evidence="9">Cytochrome c oxidase polypeptide IV</fullName>
    </alternativeName>
</protein>
<organism evidence="14 15">
    <name type="scientific">Tengunoibacter tsumagoiensis</name>
    <dbReference type="NCBI Taxonomy" id="2014871"/>
    <lineage>
        <taxon>Bacteria</taxon>
        <taxon>Bacillati</taxon>
        <taxon>Chloroflexota</taxon>
        <taxon>Ktedonobacteria</taxon>
        <taxon>Ktedonobacterales</taxon>
        <taxon>Dictyobacteraceae</taxon>
        <taxon>Tengunoibacter</taxon>
    </lineage>
</organism>
<dbReference type="GO" id="GO:0005886">
    <property type="term" value="C:plasma membrane"/>
    <property type="evidence" value="ECO:0007669"/>
    <property type="project" value="UniProtKB-SubCell"/>
</dbReference>
<keyword evidence="6 13" id="KW-0812">Transmembrane</keyword>
<gene>
    <name evidence="14" type="ORF">KTT_25400</name>
</gene>
<keyword evidence="15" id="KW-1185">Reference proteome</keyword>
<dbReference type="AlphaFoldDB" id="A0A402A0Z2"/>
<evidence type="ECO:0000313" key="15">
    <source>
        <dbReference type="Proteomes" id="UP000287352"/>
    </source>
</evidence>
<dbReference type="EC" id="7.1.1.9" evidence="4"/>
<dbReference type="EMBL" id="BIFR01000001">
    <property type="protein sequence ID" value="GCE12681.1"/>
    <property type="molecule type" value="Genomic_DNA"/>
</dbReference>
<dbReference type="Pfam" id="PF12270">
    <property type="entry name" value="Cyt_c_ox_IV"/>
    <property type="match status" value="1"/>
</dbReference>
<dbReference type="RefSeq" id="WP_161975464.1">
    <property type="nucleotide sequence ID" value="NZ_BIFR01000001.1"/>
</dbReference>
<evidence type="ECO:0000256" key="9">
    <source>
        <dbReference type="ARBA" id="ARBA00031366"/>
    </source>
</evidence>
<dbReference type="Proteomes" id="UP000287352">
    <property type="component" value="Unassembled WGS sequence"/>
</dbReference>
<evidence type="ECO:0000256" key="6">
    <source>
        <dbReference type="ARBA" id="ARBA00022692"/>
    </source>
</evidence>
<proteinExistence type="inferred from homology"/>
<evidence type="ECO:0000256" key="4">
    <source>
        <dbReference type="ARBA" id="ARBA00012949"/>
    </source>
</evidence>
<comment type="subcellular location">
    <subcellularLocation>
        <location evidence="2">Cell membrane</location>
        <topology evidence="2">Multi-pass membrane protein</topology>
    </subcellularLocation>
</comment>
<dbReference type="GO" id="GO:0004129">
    <property type="term" value="F:cytochrome-c oxidase activity"/>
    <property type="evidence" value="ECO:0007669"/>
    <property type="project" value="UniProtKB-EC"/>
</dbReference>
<evidence type="ECO:0000256" key="7">
    <source>
        <dbReference type="ARBA" id="ARBA00022989"/>
    </source>
</evidence>
<evidence type="ECO:0000256" key="1">
    <source>
        <dbReference type="ARBA" id="ARBA00002536"/>
    </source>
</evidence>
<evidence type="ECO:0000256" key="3">
    <source>
        <dbReference type="ARBA" id="ARBA00006870"/>
    </source>
</evidence>
<evidence type="ECO:0000256" key="2">
    <source>
        <dbReference type="ARBA" id="ARBA00004651"/>
    </source>
</evidence>
<keyword evidence="5" id="KW-1003">Cell membrane</keyword>
<comment type="function">
    <text evidence="1">Part of cytochrome c oxidase, its function is unknown.</text>
</comment>
<keyword evidence="8 13" id="KW-0472">Membrane</keyword>
<feature type="compositionally biased region" description="Basic and acidic residues" evidence="12">
    <location>
        <begin position="240"/>
        <end position="252"/>
    </location>
</feature>
<evidence type="ECO:0000256" key="5">
    <source>
        <dbReference type="ARBA" id="ARBA00022475"/>
    </source>
</evidence>
<evidence type="ECO:0000256" key="8">
    <source>
        <dbReference type="ARBA" id="ARBA00023136"/>
    </source>
</evidence>
<feature type="transmembrane region" description="Helical" evidence="13">
    <location>
        <begin position="40"/>
        <end position="59"/>
    </location>
</feature>
<name>A0A402A0Z2_9CHLR</name>
<evidence type="ECO:0000256" key="10">
    <source>
        <dbReference type="ARBA" id="ARBA00031401"/>
    </source>
</evidence>
<dbReference type="InterPro" id="IPR021050">
    <property type="entry name" value="Cyt_c_oxidase_su4_actinobac"/>
</dbReference>
<comment type="catalytic activity">
    <reaction evidence="11">
        <text>4 Fe(II)-[cytochrome c] + O2 + 8 H(+)(in) = 4 Fe(III)-[cytochrome c] + 2 H2O + 4 H(+)(out)</text>
        <dbReference type="Rhea" id="RHEA:11436"/>
        <dbReference type="Rhea" id="RHEA-COMP:10350"/>
        <dbReference type="Rhea" id="RHEA-COMP:14399"/>
        <dbReference type="ChEBI" id="CHEBI:15377"/>
        <dbReference type="ChEBI" id="CHEBI:15378"/>
        <dbReference type="ChEBI" id="CHEBI:15379"/>
        <dbReference type="ChEBI" id="CHEBI:29033"/>
        <dbReference type="ChEBI" id="CHEBI:29034"/>
        <dbReference type="EC" id="7.1.1.9"/>
    </reaction>
</comment>
<comment type="similarity">
    <text evidence="3">Belongs to the cytochrome c oxidase bacterial subunit CtaF family.</text>
</comment>
<feature type="region of interest" description="Disordered" evidence="12">
    <location>
        <begin position="221"/>
        <end position="259"/>
    </location>
</feature>
<evidence type="ECO:0000256" key="12">
    <source>
        <dbReference type="SAM" id="MobiDB-lite"/>
    </source>
</evidence>
<accession>A0A402A0Z2</accession>